<name>A0A7C8YFZ0_OPUST</name>
<dbReference type="EMBL" id="GISG01015622">
    <property type="protein sequence ID" value="MBA4617297.1"/>
    <property type="molecule type" value="Transcribed_RNA"/>
</dbReference>
<accession>A0A7C8YFZ0</accession>
<feature type="region of interest" description="Disordered" evidence="1">
    <location>
        <begin position="1"/>
        <end position="81"/>
    </location>
</feature>
<proteinExistence type="predicted"/>
<reference evidence="2" key="1">
    <citation type="journal article" date="2013" name="J. Plant Res.">
        <title>Effect of fungi and light on seed germination of three Opuntia species from semiarid lands of central Mexico.</title>
        <authorList>
            <person name="Delgado-Sanchez P."/>
            <person name="Jimenez-Bremont J.F."/>
            <person name="Guerrero-Gonzalez Mde L."/>
            <person name="Flores J."/>
        </authorList>
    </citation>
    <scope>NUCLEOTIDE SEQUENCE</scope>
    <source>
        <tissue evidence="2">Cladode</tissue>
    </source>
</reference>
<dbReference type="AlphaFoldDB" id="A0A7C8YFZ0"/>
<feature type="compositionally biased region" description="Low complexity" evidence="1">
    <location>
        <begin position="13"/>
        <end position="22"/>
    </location>
</feature>
<protein>
    <submittedName>
        <fullName evidence="2">Uncharacterized protein</fullName>
    </submittedName>
</protein>
<sequence>MIHLRTTPGYGGSRSSCSGTRGPESGGIVSMRSRRGTHSPPGFTCRKTWLVRPSIRRRQRSGTTTTTTPSKSQVSHAGSLFRPLPRRLLPCPISCPMFMTTT</sequence>
<reference evidence="2" key="2">
    <citation type="submission" date="2020-07" db="EMBL/GenBank/DDBJ databases">
        <authorList>
            <person name="Vera ALvarez R."/>
            <person name="Arias-Moreno D.M."/>
            <person name="Jimenez-Jacinto V."/>
            <person name="Jimenez-Bremont J.F."/>
            <person name="Swaminathan K."/>
            <person name="Moose S.P."/>
            <person name="Guerrero-Gonzalez M.L."/>
            <person name="Marino-Ramirez L."/>
            <person name="Landsman D."/>
            <person name="Rodriguez-Kessler M."/>
            <person name="Delgado-Sanchez P."/>
        </authorList>
    </citation>
    <scope>NUCLEOTIDE SEQUENCE</scope>
    <source>
        <tissue evidence="2">Cladode</tissue>
    </source>
</reference>
<evidence type="ECO:0000256" key="1">
    <source>
        <dbReference type="SAM" id="MobiDB-lite"/>
    </source>
</evidence>
<evidence type="ECO:0000313" key="2">
    <source>
        <dbReference type="EMBL" id="MBA4617297.1"/>
    </source>
</evidence>
<organism evidence="2">
    <name type="scientific">Opuntia streptacantha</name>
    <name type="common">Prickly pear cactus</name>
    <name type="synonym">Opuntia cardona</name>
    <dbReference type="NCBI Taxonomy" id="393608"/>
    <lineage>
        <taxon>Eukaryota</taxon>
        <taxon>Viridiplantae</taxon>
        <taxon>Streptophyta</taxon>
        <taxon>Embryophyta</taxon>
        <taxon>Tracheophyta</taxon>
        <taxon>Spermatophyta</taxon>
        <taxon>Magnoliopsida</taxon>
        <taxon>eudicotyledons</taxon>
        <taxon>Gunneridae</taxon>
        <taxon>Pentapetalae</taxon>
        <taxon>Caryophyllales</taxon>
        <taxon>Cactineae</taxon>
        <taxon>Cactaceae</taxon>
        <taxon>Opuntioideae</taxon>
        <taxon>Opuntia</taxon>
    </lineage>
</organism>